<dbReference type="PANTHER" id="PTHR36307">
    <property type="entry name" value="FLAGELLA BASAL BODY P-RING FORMATION PROTEIN FLGA"/>
    <property type="match status" value="1"/>
</dbReference>
<feature type="domain" description="SAF" evidence="8">
    <location>
        <begin position="92"/>
        <end position="154"/>
    </location>
</feature>
<organism evidence="9 10">
    <name type="scientific">Buchnera aphidicola</name>
    <name type="common">Artemisaphis artemisicola</name>
    <dbReference type="NCBI Taxonomy" id="1241836"/>
    <lineage>
        <taxon>Bacteria</taxon>
        <taxon>Pseudomonadati</taxon>
        <taxon>Pseudomonadota</taxon>
        <taxon>Gammaproteobacteria</taxon>
        <taxon>Enterobacterales</taxon>
        <taxon>Erwiniaceae</taxon>
        <taxon>Buchnera</taxon>
    </lineage>
</organism>
<dbReference type="GO" id="GO:0044780">
    <property type="term" value="P:bacterial-type flagellum assembly"/>
    <property type="evidence" value="ECO:0007669"/>
    <property type="project" value="InterPro"/>
</dbReference>
<evidence type="ECO:0000256" key="4">
    <source>
        <dbReference type="ARBA" id="ARBA00022729"/>
    </source>
</evidence>
<dbReference type="InterPro" id="IPR013974">
    <property type="entry name" value="SAF"/>
</dbReference>
<dbReference type="OrthoDB" id="7065435at2"/>
<dbReference type="CDD" id="cd11614">
    <property type="entry name" value="SAF_CpaB_FlgA_like"/>
    <property type="match status" value="1"/>
</dbReference>
<dbReference type="PANTHER" id="PTHR36307:SF1">
    <property type="entry name" value="FLAGELLA BASAL BODY P-RING FORMATION PROTEIN FLGA"/>
    <property type="match status" value="1"/>
</dbReference>
<reference evidence="9 10" key="1">
    <citation type="submission" date="2018-12" db="EMBL/GenBank/DDBJ databases">
        <authorList>
            <person name="Chong R.A."/>
        </authorList>
    </citation>
    <scope>NUCLEOTIDE SEQUENCE [LARGE SCALE GENOMIC DNA]</scope>
    <source>
        <strain evidence="9 10">Aar</strain>
    </source>
</reference>
<dbReference type="InterPro" id="IPR017585">
    <property type="entry name" value="SAF_FlgA"/>
</dbReference>
<keyword evidence="5 7" id="KW-0574">Periplasm</keyword>
<keyword evidence="7" id="KW-1005">Bacterial flagellum biogenesis</keyword>
<dbReference type="Proteomes" id="UP000298654">
    <property type="component" value="Chromosome"/>
</dbReference>
<evidence type="ECO:0000313" key="9">
    <source>
        <dbReference type="EMBL" id="QCI16257.1"/>
    </source>
</evidence>
<dbReference type="NCBIfam" id="TIGR03170">
    <property type="entry name" value="flgA_cterm"/>
    <property type="match status" value="1"/>
</dbReference>
<protein>
    <recommendedName>
        <fullName evidence="3 7">Flagella basal body P-ring formation protein FlgA</fullName>
    </recommendedName>
</protein>
<evidence type="ECO:0000256" key="2">
    <source>
        <dbReference type="ARBA" id="ARBA00010474"/>
    </source>
</evidence>
<reference evidence="9 10" key="2">
    <citation type="submission" date="2019-05" db="EMBL/GenBank/DDBJ databases">
        <title>Genome evolution of the obligate endosymbiont Buchnera aphidicola.</title>
        <authorList>
            <person name="Moran N.A."/>
        </authorList>
    </citation>
    <scope>NUCLEOTIDE SEQUENCE [LARGE SCALE GENOMIC DNA]</scope>
    <source>
        <strain evidence="9 10">Aar</strain>
    </source>
</reference>
<keyword evidence="9" id="KW-0969">Cilium</keyword>
<keyword evidence="4" id="KW-0732">Signal</keyword>
<proteinExistence type="inferred from homology"/>
<dbReference type="Gene3D" id="3.90.1210.10">
    <property type="entry name" value="Antifreeze-like/N-acetylneuraminic acid synthase C-terminal domain"/>
    <property type="match status" value="1"/>
</dbReference>
<dbReference type="SMART" id="SM00858">
    <property type="entry name" value="SAF"/>
    <property type="match status" value="1"/>
</dbReference>
<evidence type="ECO:0000313" key="10">
    <source>
        <dbReference type="Proteomes" id="UP000298654"/>
    </source>
</evidence>
<dbReference type="Gene3D" id="2.30.30.760">
    <property type="match status" value="1"/>
</dbReference>
<comment type="similarity">
    <text evidence="2 7">Belongs to the FlgA family.</text>
</comment>
<evidence type="ECO:0000259" key="8">
    <source>
        <dbReference type="SMART" id="SM00858"/>
    </source>
</evidence>
<evidence type="ECO:0000256" key="3">
    <source>
        <dbReference type="ARBA" id="ARBA00014754"/>
    </source>
</evidence>
<sequence>MKIIIYFFLLFLTFHVNAITLTNQLNNFLKKEYPFKKDIISIIIRTPLKKNIYCEKPVFSILNNINYIGLKDVLLTCIKKHYYLKIEIHAKGEYIVANRNIPRGTKIKESDLKVLIGRIDLLPSYTYRRKQDVINRVNLRDILPFQVITSLITRPFWIVKIHQQVTVIIHSNNFTIFSKAKSLSNGSENDTIRIKTKTGKIITGTINKSGEVIVFL</sequence>
<comment type="subcellular location">
    <subcellularLocation>
        <location evidence="1 7">Periplasm</location>
    </subcellularLocation>
</comment>
<dbReference type="AlphaFoldDB" id="A0A4D6XM22"/>
<evidence type="ECO:0000256" key="1">
    <source>
        <dbReference type="ARBA" id="ARBA00004418"/>
    </source>
</evidence>
<comment type="function">
    <text evidence="6 7">Involved in the assembly process of the P-ring formation. It may associate with FlgF on the rod constituting a structure essential for the P-ring assembly or may act as a modulator protein for the P-ring assembly.</text>
</comment>
<keyword evidence="9" id="KW-0282">Flagellum</keyword>
<evidence type="ECO:0000256" key="5">
    <source>
        <dbReference type="ARBA" id="ARBA00022764"/>
    </source>
</evidence>
<keyword evidence="9" id="KW-0966">Cell projection</keyword>
<accession>A0A4D6XM22</accession>
<dbReference type="GO" id="GO:0042597">
    <property type="term" value="C:periplasmic space"/>
    <property type="evidence" value="ECO:0007669"/>
    <property type="project" value="UniProtKB-SubCell"/>
</dbReference>
<gene>
    <name evidence="9" type="primary">flgA</name>
    <name evidence="9" type="ORF">D9V59_01680</name>
</gene>
<dbReference type="EMBL" id="CP034900">
    <property type="protein sequence ID" value="QCI16257.1"/>
    <property type="molecule type" value="Genomic_DNA"/>
</dbReference>
<evidence type="ECO:0000256" key="6">
    <source>
        <dbReference type="ARBA" id="ARBA00025643"/>
    </source>
</evidence>
<evidence type="ECO:0000256" key="7">
    <source>
        <dbReference type="RuleBase" id="RU362063"/>
    </source>
</evidence>
<dbReference type="Pfam" id="PF13144">
    <property type="entry name" value="ChapFlgA"/>
    <property type="match status" value="1"/>
</dbReference>
<dbReference type="InterPro" id="IPR039246">
    <property type="entry name" value="Flagellar_FlgA"/>
</dbReference>
<name>A0A4D6XM22_9GAMM</name>